<name>A0A109HRM7_XANCT</name>
<evidence type="ECO:0000256" key="1">
    <source>
        <dbReference type="SAM" id="Coils"/>
    </source>
</evidence>
<evidence type="ECO:0000313" key="3">
    <source>
        <dbReference type="EMBL" id="KWV17143.1"/>
    </source>
</evidence>
<evidence type="ECO:0008006" key="5">
    <source>
        <dbReference type="Google" id="ProtNLM"/>
    </source>
</evidence>
<feature type="compositionally biased region" description="Polar residues" evidence="2">
    <location>
        <begin position="184"/>
        <end position="197"/>
    </location>
</feature>
<dbReference type="PIRSF" id="PIRSF029215">
    <property type="entry name" value="UCP029215"/>
    <property type="match status" value="1"/>
</dbReference>
<accession>A0A109HRM7</accession>
<organism evidence="3 4">
    <name type="scientific">Xanthomonas campestris pv. translucens</name>
    <dbReference type="NCBI Taxonomy" id="343"/>
    <lineage>
        <taxon>Bacteria</taxon>
        <taxon>Pseudomonadati</taxon>
        <taxon>Pseudomonadota</taxon>
        <taxon>Gammaproteobacteria</taxon>
        <taxon>Lysobacterales</taxon>
        <taxon>Lysobacteraceae</taxon>
        <taxon>Xanthomonas</taxon>
        <taxon>Xanthomonas translucens group</taxon>
    </lineage>
</organism>
<dbReference type="OrthoDB" id="9813763at2"/>
<comment type="caution">
    <text evidence="3">The sequence shown here is derived from an EMBL/GenBank/DDBJ whole genome shotgun (WGS) entry which is preliminary data.</text>
</comment>
<evidence type="ECO:0000256" key="2">
    <source>
        <dbReference type="SAM" id="MobiDB-lite"/>
    </source>
</evidence>
<proteinExistence type="predicted"/>
<gene>
    <name evidence="3" type="ORF">ATB53_00235</name>
</gene>
<feature type="coiled-coil region" evidence="1">
    <location>
        <begin position="220"/>
        <end position="265"/>
    </location>
</feature>
<protein>
    <recommendedName>
        <fullName evidence="5">DUF2213 domain-containing protein</fullName>
    </recommendedName>
</protein>
<dbReference type="InterPro" id="IPR016913">
    <property type="entry name" value="UCP029215"/>
</dbReference>
<dbReference type="RefSeq" id="WP_060747613.1">
    <property type="nucleotide sequence ID" value="NZ_LNTA01000001.1"/>
</dbReference>
<feature type="region of interest" description="Disordered" evidence="2">
    <location>
        <begin position="166"/>
        <end position="197"/>
    </location>
</feature>
<dbReference type="EMBL" id="LNTA01000001">
    <property type="protein sequence ID" value="KWV17143.1"/>
    <property type="molecule type" value="Genomic_DNA"/>
</dbReference>
<dbReference type="Proteomes" id="UP000055854">
    <property type="component" value="Unassembled WGS sequence"/>
</dbReference>
<sequence>MFLTDRVSVSAPRRTADGYLVADVKVARTGVQEYLGSELGRPDMPVVRLYRPAEEVFATDAMHSYAFRPITVEHPDKMVDASTWKAVSAGQTGAEVVRDGEFVRVPLVLMDAAAITAYESGKRQLSMGYTAEIVFRDGVAPDGQPYDAVQTNLRMNHLALVDRARGGQQLRIGDGRTPGDQDRGATNPQPEKSTMSNTNTRTVMVDGLSVETTDAGAQAITKLQQQVQDSRSALDAANTAHTTAIAAKDAAIAKVEAERDDLKGKVLTDAALDERVQARGDLVATAKAIHDADYRGKSDAEVRKAAVIGKLGDAAVAGKADAYIEARFDILADSVKATDPVARALRDGVSQRTTVQDNGYAAFVASLDYRTAGQKEA</sequence>
<keyword evidence="1" id="KW-0175">Coiled coil</keyword>
<dbReference type="AlphaFoldDB" id="A0A109HRM7"/>
<feature type="compositionally biased region" description="Basic and acidic residues" evidence="2">
    <location>
        <begin position="173"/>
        <end position="183"/>
    </location>
</feature>
<evidence type="ECO:0000313" key="4">
    <source>
        <dbReference type="Proteomes" id="UP000055854"/>
    </source>
</evidence>
<reference evidence="3 4" key="1">
    <citation type="submission" date="2015-11" db="EMBL/GenBank/DDBJ databases">
        <title>Long Read and Single Molecule DNA Sequencing Simplifies Genome Assembly and TAL Effector Gene Analysis of Xanthomonas translucens.</title>
        <authorList>
            <person name="Peng Z."/>
            <person name="Hu Y."/>
            <person name="Xie J."/>
            <person name="Potnis N."/>
            <person name="Akhunova A."/>
            <person name="Jones J."/>
            <person name="Liu Z."/>
            <person name="White F."/>
            <person name="Liu S."/>
        </authorList>
    </citation>
    <scope>NUCLEOTIDE SEQUENCE [LARGE SCALE GENOMIC DNA]</scope>
    <source>
        <strain evidence="3 4">B1</strain>
    </source>
</reference>
<dbReference type="Pfam" id="PF09979">
    <property type="entry name" value="DUF2213"/>
    <property type="match status" value="1"/>
</dbReference>